<reference evidence="2" key="1">
    <citation type="journal article" date="2019" name="Int. J. Syst. Evol. Microbiol.">
        <title>The Global Catalogue of Microorganisms (GCM) 10K type strain sequencing project: providing services to taxonomists for standard genome sequencing and annotation.</title>
        <authorList>
            <consortium name="The Broad Institute Genomics Platform"/>
            <consortium name="The Broad Institute Genome Sequencing Center for Infectious Disease"/>
            <person name="Wu L."/>
            <person name="Ma J."/>
        </authorList>
    </citation>
    <scope>NUCLEOTIDE SEQUENCE [LARGE SCALE GENOMIC DNA]</scope>
    <source>
        <strain evidence="2">JCM 18302</strain>
    </source>
</reference>
<keyword evidence="2" id="KW-1185">Reference proteome</keyword>
<gene>
    <name evidence="1" type="ORF">GCM10023320_08020</name>
</gene>
<evidence type="ECO:0000313" key="2">
    <source>
        <dbReference type="Proteomes" id="UP001500804"/>
    </source>
</evidence>
<sequence>MPARRHGLRVAGRLSDETRAAFADVKMIDVPAEPPICGDVVGESRPLGVLALIQNHWSG</sequence>
<evidence type="ECO:0000313" key="1">
    <source>
        <dbReference type="EMBL" id="GAA5113032.1"/>
    </source>
</evidence>
<accession>A0ABP9NA75</accession>
<dbReference type="Proteomes" id="UP001500804">
    <property type="component" value="Unassembled WGS sequence"/>
</dbReference>
<name>A0ABP9NA75_9PSEU</name>
<dbReference type="RefSeq" id="WP_345603372.1">
    <property type="nucleotide sequence ID" value="NZ_BAABJO010000003.1"/>
</dbReference>
<proteinExistence type="predicted"/>
<organism evidence="1 2">
    <name type="scientific">Pseudonocardia adelaidensis</name>
    <dbReference type="NCBI Taxonomy" id="648754"/>
    <lineage>
        <taxon>Bacteria</taxon>
        <taxon>Bacillati</taxon>
        <taxon>Actinomycetota</taxon>
        <taxon>Actinomycetes</taxon>
        <taxon>Pseudonocardiales</taxon>
        <taxon>Pseudonocardiaceae</taxon>
        <taxon>Pseudonocardia</taxon>
    </lineage>
</organism>
<protein>
    <submittedName>
        <fullName evidence="1">Uncharacterized protein</fullName>
    </submittedName>
</protein>
<dbReference type="EMBL" id="BAABJO010000003">
    <property type="protein sequence ID" value="GAA5113032.1"/>
    <property type="molecule type" value="Genomic_DNA"/>
</dbReference>
<comment type="caution">
    <text evidence="1">The sequence shown here is derived from an EMBL/GenBank/DDBJ whole genome shotgun (WGS) entry which is preliminary data.</text>
</comment>